<gene>
    <name evidence="1" type="primary">Nfu_g_1_010437</name>
</gene>
<organism evidence="1">
    <name type="scientific">Nothobranchius kadleci</name>
    <name type="common">African annual killifish</name>
    <dbReference type="NCBI Taxonomy" id="1051664"/>
    <lineage>
        <taxon>Eukaryota</taxon>
        <taxon>Metazoa</taxon>
        <taxon>Chordata</taxon>
        <taxon>Craniata</taxon>
        <taxon>Vertebrata</taxon>
        <taxon>Euteleostomi</taxon>
        <taxon>Actinopterygii</taxon>
        <taxon>Neopterygii</taxon>
        <taxon>Teleostei</taxon>
        <taxon>Neoteleostei</taxon>
        <taxon>Acanthomorphata</taxon>
        <taxon>Ovalentaria</taxon>
        <taxon>Atherinomorphae</taxon>
        <taxon>Cyprinodontiformes</taxon>
        <taxon>Nothobranchiidae</taxon>
        <taxon>Nothobranchius</taxon>
    </lineage>
</organism>
<sequence>RTLKTSGYSWSWCQVSCFLAWEASWLNGKSTSCQGILALCRSSGIDYTAL</sequence>
<accession>A0A1A8CQH6</accession>
<evidence type="ECO:0000313" key="1">
    <source>
        <dbReference type="EMBL" id="SBP81313.1"/>
    </source>
</evidence>
<feature type="non-terminal residue" evidence="1">
    <location>
        <position position="50"/>
    </location>
</feature>
<protein>
    <submittedName>
        <fullName evidence="1">Uncharacterized protein</fullName>
    </submittedName>
</protein>
<feature type="non-terminal residue" evidence="1">
    <location>
        <position position="1"/>
    </location>
</feature>
<dbReference type="EMBL" id="HADZ01017372">
    <property type="protein sequence ID" value="SBP81313.1"/>
    <property type="molecule type" value="Transcribed_RNA"/>
</dbReference>
<proteinExistence type="predicted"/>
<reference evidence="1" key="1">
    <citation type="submission" date="2016-05" db="EMBL/GenBank/DDBJ databases">
        <authorList>
            <person name="Lavstsen T."/>
            <person name="Jespersen J.S."/>
        </authorList>
    </citation>
    <scope>NUCLEOTIDE SEQUENCE</scope>
    <source>
        <tissue evidence="1">Brain</tissue>
    </source>
</reference>
<name>A0A1A8CQH6_NOTKA</name>
<reference evidence="1" key="2">
    <citation type="submission" date="2016-06" db="EMBL/GenBank/DDBJ databases">
        <title>The genome of a short-lived fish provides insights into sex chromosome evolution and the genetic control of aging.</title>
        <authorList>
            <person name="Reichwald K."/>
            <person name="Felder M."/>
            <person name="Petzold A."/>
            <person name="Koch P."/>
            <person name="Groth M."/>
            <person name="Platzer M."/>
        </authorList>
    </citation>
    <scope>NUCLEOTIDE SEQUENCE</scope>
    <source>
        <tissue evidence="1">Brain</tissue>
    </source>
</reference>
<dbReference type="AlphaFoldDB" id="A0A1A8CQH6"/>